<dbReference type="InterPro" id="IPR007484">
    <property type="entry name" value="Peptidase_M28"/>
</dbReference>
<dbReference type="Gene3D" id="3.50.30.30">
    <property type="match status" value="1"/>
</dbReference>
<dbReference type="EMBL" id="JBEHZE010000001">
    <property type="protein sequence ID" value="MEX6633411.1"/>
    <property type="molecule type" value="Genomic_DNA"/>
</dbReference>
<evidence type="ECO:0000259" key="22">
    <source>
        <dbReference type="Pfam" id="PF04389"/>
    </source>
</evidence>
<sequence>MRRKILLAVSILLGVTPALAQNEPALSPKQAATVDRLIDKGLEDDRAFTIVESLTTKIGPRLGGSEAEARARDWGVETLKDLGFKNVRIETFDMPYWERVNESARIETPFPQDLKITALGNSVATPDGGLVGEIVRFRTLLDLQDAPLDGLEGKIVFVDEVMSRTQDGSGYGWAVAKRSGAANEAAKRGAAAALIRSAGTSESRTPHTGNMNYAENVTPVPVAALSNPDADLLASALSLADEPVRVSLDISVRTLAKVQSGNVIGEIPGKTDELIVIGGHLDSWDLGTGAVDDGAGIAITVAAAKLIDELPGRPTRTIRVIMWGAEEVGLVGARAYAAEHADELDKHILASESDFGAGKVWQFRTRFSEDALPKARVYQKALRRLGVGPGNNNASGGPDVMPLSQVGVPAFRLYQDGSDYFDLHHTMDDTLDKIELESLRQNVAAWAAAVYIASELEGDYR</sequence>
<evidence type="ECO:0000256" key="16">
    <source>
        <dbReference type="ARBA" id="ARBA00023145"/>
    </source>
</evidence>
<evidence type="ECO:0000256" key="2">
    <source>
        <dbReference type="ARBA" id="ARBA00004371"/>
    </source>
</evidence>
<dbReference type="SUPFAM" id="SSF53187">
    <property type="entry name" value="Zn-dependent exopeptidases"/>
    <property type="match status" value="1"/>
</dbReference>
<gene>
    <name evidence="23" type="ORF">ABFZ84_07590</name>
</gene>
<keyword evidence="24" id="KW-1185">Reference proteome</keyword>
<evidence type="ECO:0000313" key="24">
    <source>
        <dbReference type="Proteomes" id="UP001560685"/>
    </source>
</evidence>
<reference evidence="23 24" key="1">
    <citation type="submission" date="2024-05" db="EMBL/GenBank/DDBJ databases">
        <title>Three bacterial strains, DH-69, EH-24, and ECK-19 isolated from coastal sediments.</title>
        <authorList>
            <person name="Ye Y.-Q."/>
            <person name="Du Z.-J."/>
        </authorList>
    </citation>
    <scope>NUCLEOTIDE SEQUENCE [LARGE SCALE GENOMIC DNA]</scope>
    <source>
        <strain evidence="23 24">ECK-19</strain>
    </source>
</reference>
<accession>A0ABV3Z3N6</accession>
<evidence type="ECO:0000256" key="20">
    <source>
        <dbReference type="ARBA" id="ARBA00033328"/>
    </source>
</evidence>
<evidence type="ECO:0000256" key="21">
    <source>
        <dbReference type="SAM" id="SignalP"/>
    </source>
</evidence>
<protein>
    <recommendedName>
        <fullName evidence="5">Carboxypeptidase Q</fullName>
    </recommendedName>
    <alternativeName>
        <fullName evidence="20">Plasma glutamate carboxypeptidase</fullName>
    </alternativeName>
</protein>
<dbReference type="PANTHER" id="PTHR12053">
    <property type="entry name" value="PROTEASE FAMILY M28 PLASMA GLUTAMATE CARBOXYPEPTIDASE-RELATED"/>
    <property type="match status" value="1"/>
</dbReference>
<evidence type="ECO:0000256" key="9">
    <source>
        <dbReference type="ARBA" id="ARBA00022723"/>
    </source>
</evidence>
<comment type="subunit">
    <text evidence="19">Homodimer. The monomeric form is inactive while the homodimer is active.</text>
</comment>
<evidence type="ECO:0000256" key="4">
    <source>
        <dbReference type="ARBA" id="ARBA00004613"/>
    </source>
</evidence>
<evidence type="ECO:0000256" key="17">
    <source>
        <dbReference type="ARBA" id="ARBA00023180"/>
    </source>
</evidence>
<evidence type="ECO:0000256" key="14">
    <source>
        <dbReference type="ARBA" id="ARBA00023034"/>
    </source>
</evidence>
<evidence type="ECO:0000256" key="1">
    <source>
        <dbReference type="ARBA" id="ARBA00004240"/>
    </source>
</evidence>
<keyword evidence="8" id="KW-0645">Protease</keyword>
<dbReference type="InterPro" id="IPR039866">
    <property type="entry name" value="CPQ"/>
</dbReference>
<evidence type="ECO:0000313" key="23">
    <source>
        <dbReference type="EMBL" id="MEX6633411.1"/>
    </source>
</evidence>
<organism evidence="23 24">
    <name type="scientific">Hyphococcus lacteus</name>
    <dbReference type="NCBI Taxonomy" id="3143536"/>
    <lineage>
        <taxon>Bacteria</taxon>
        <taxon>Pseudomonadati</taxon>
        <taxon>Pseudomonadota</taxon>
        <taxon>Alphaproteobacteria</taxon>
        <taxon>Parvularculales</taxon>
        <taxon>Parvularculaceae</taxon>
        <taxon>Hyphococcus</taxon>
    </lineage>
</organism>
<keyword evidence="10 21" id="KW-0732">Signal</keyword>
<feature type="chain" id="PRO_5045494015" description="Carboxypeptidase Q" evidence="21">
    <location>
        <begin position="21"/>
        <end position="461"/>
    </location>
</feature>
<feature type="domain" description="Peptidase M28" evidence="22">
    <location>
        <begin position="262"/>
        <end position="449"/>
    </location>
</feature>
<evidence type="ECO:0000256" key="7">
    <source>
        <dbReference type="ARBA" id="ARBA00022645"/>
    </source>
</evidence>
<evidence type="ECO:0000256" key="18">
    <source>
        <dbReference type="ARBA" id="ARBA00023228"/>
    </source>
</evidence>
<keyword evidence="9" id="KW-0479">Metal-binding</keyword>
<keyword evidence="12" id="KW-0256">Endoplasmic reticulum</keyword>
<name>A0ABV3Z3N6_9PROT</name>
<evidence type="ECO:0000256" key="8">
    <source>
        <dbReference type="ARBA" id="ARBA00022670"/>
    </source>
</evidence>
<evidence type="ECO:0000256" key="11">
    <source>
        <dbReference type="ARBA" id="ARBA00022801"/>
    </source>
</evidence>
<dbReference type="Gene3D" id="3.40.630.10">
    <property type="entry name" value="Zn peptidases"/>
    <property type="match status" value="1"/>
</dbReference>
<comment type="subcellular location">
    <subcellularLocation>
        <location evidence="1">Endoplasmic reticulum</location>
    </subcellularLocation>
    <subcellularLocation>
        <location evidence="3">Golgi apparatus</location>
    </subcellularLocation>
    <subcellularLocation>
        <location evidence="2">Lysosome</location>
    </subcellularLocation>
    <subcellularLocation>
        <location evidence="4">Secreted</location>
    </subcellularLocation>
</comment>
<comment type="caution">
    <text evidence="23">The sequence shown here is derived from an EMBL/GenBank/DDBJ whole genome shotgun (WGS) entry which is preliminary data.</text>
</comment>
<evidence type="ECO:0000256" key="12">
    <source>
        <dbReference type="ARBA" id="ARBA00022824"/>
    </source>
</evidence>
<proteinExistence type="predicted"/>
<evidence type="ECO:0000256" key="5">
    <source>
        <dbReference type="ARBA" id="ARBA00014116"/>
    </source>
</evidence>
<dbReference type="PANTHER" id="PTHR12053:SF3">
    <property type="entry name" value="CARBOXYPEPTIDASE Q"/>
    <property type="match status" value="1"/>
</dbReference>
<evidence type="ECO:0000256" key="6">
    <source>
        <dbReference type="ARBA" id="ARBA00022525"/>
    </source>
</evidence>
<keyword evidence="14" id="KW-0333">Golgi apparatus</keyword>
<keyword evidence="18" id="KW-0458">Lysosome</keyword>
<feature type="signal peptide" evidence="21">
    <location>
        <begin position="1"/>
        <end position="20"/>
    </location>
</feature>
<keyword evidence="7" id="KW-0121">Carboxypeptidase</keyword>
<keyword evidence="15" id="KW-0482">Metalloprotease</keyword>
<evidence type="ECO:0000256" key="3">
    <source>
        <dbReference type="ARBA" id="ARBA00004555"/>
    </source>
</evidence>
<evidence type="ECO:0000256" key="15">
    <source>
        <dbReference type="ARBA" id="ARBA00023049"/>
    </source>
</evidence>
<evidence type="ECO:0000256" key="10">
    <source>
        <dbReference type="ARBA" id="ARBA00022729"/>
    </source>
</evidence>
<evidence type="ECO:0000256" key="13">
    <source>
        <dbReference type="ARBA" id="ARBA00022833"/>
    </source>
</evidence>
<keyword evidence="16" id="KW-0865">Zymogen</keyword>
<keyword evidence="13" id="KW-0862">Zinc</keyword>
<keyword evidence="17" id="KW-0325">Glycoprotein</keyword>
<keyword evidence="11" id="KW-0378">Hydrolase</keyword>
<dbReference type="Proteomes" id="UP001560685">
    <property type="component" value="Unassembled WGS sequence"/>
</dbReference>
<evidence type="ECO:0000256" key="19">
    <source>
        <dbReference type="ARBA" id="ARBA00025833"/>
    </source>
</evidence>
<dbReference type="RefSeq" id="WP_369313370.1">
    <property type="nucleotide sequence ID" value="NZ_JBEHZE010000001.1"/>
</dbReference>
<keyword evidence="6" id="KW-0964">Secreted</keyword>
<dbReference type="Pfam" id="PF04389">
    <property type="entry name" value="Peptidase_M28"/>
    <property type="match status" value="1"/>
</dbReference>